<protein>
    <submittedName>
        <fullName evidence="1">Uncharacterized protein</fullName>
    </submittedName>
</protein>
<sequence>MKAPPTFDLPLFRACARAGSDLPGASRWNQVLRTFRAYPPLP</sequence>
<comment type="caution">
    <text evidence="1">The sequence shown here is derived from an EMBL/GenBank/DDBJ whole genome shotgun (WGS) entry which is preliminary data.</text>
</comment>
<dbReference type="AlphaFoldDB" id="A0AB33VIA8"/>
<evidence type="ECO:0000313" key="1">
    <source>
        <dbReference type="EMBL" id="EAP73991.1"/>
    </source>
</evidence>
<name>A0AB33VIA8_RALSU</name>
<proteinExistence type="predicted"/>
<reference evidence="1 2" key="1">
    <citation type="journal article" date="2006" name="Mol. Plant Microbe Interact.">
        <title>Identification of open reading frames unique to a select agent: Ralstonia solanacearum race 3 biovar 2.</title>
        <authorList>
            <person name="Gabriel D.W."/>
            <person name="Allen C."/>
            <person name="Schell M."/>
            <person name="Denny T.P."/>
            <person name="Greenberg J.T."/>
            <person name="Duan Y.P."/>
            <person name="Flores-Cruz Z."/>
            <person name="Huang Q."/>
            <person name="Clifford J.M."/>
            <person name="Presting G."/>
            <person name="Gonzalez E.T."/>
            <person name="Reddy J."/>
            <person name="Elphinstone J."/>
            <person name="Swanson J."/>
            <person name="Yao J."/>
            <person name="Mulholland V."/>
            <person name="Liu L."/>
            <person name="Farmerie W."/>
            <person name="Patnaikuni M."/>
            <person name="Balogh B."/>
            <person name="Norman D."/>
            <person name="Alvarez A."/>
            <person name="Castillo J.A."/>
            <person name="Jones J."/>
            <person name="Saddler G."/>
            <person name="Walunas T."/>
            <person name="Zhukov A."/>
            <person name="Mikhailova N."/>
        </authorList>
    </citation>
    <scope>NUCLEOTIDE SEQUENCE [LARGE SCALE GENOMIC DNA]</scope>
    <source>
        <strain evidence="1 2">UW551</strain>
    </source>
</reference>
<evidence type="ECO:0000313" key="2">
    <source>
        <dbReference type="Proteomes" id="UP000005933"/>
    </source>
</evidence>
<dbReference type="EMBL" id="AAKL01000008">
    <property type="protein sequence ID" value="EAP73991.1"/>
    <property type="molecule type" value="Genomic_DNA"/>
</dbReference>
<gene>
    <name evidence="1" type="ORF">RRSL_03531</name>
</gene>
<dbReference type="Proteomes" id="UP000005933">
    <property type="component" value="Unassembled WGS sequence"/>
</dbReference>
<accession>A0AB33VIA8</accession>
<organism evidence="1 2">
    <name type="scientific">Ralstonia solanacearum (strain UW551)</name>
    <dbReference type="NCBI Taxonomy" id="342110"/>
    <lineage>
        <taxon>Bacteria</taxon>
        <taxon>Pseudomonadati</taxon>
        <taxon>Pseudomonadota</taxon>
        <taxon>Betaproteobacteria</taxon>
        <taxon>Burkholderiales</taxon>
        <taxon>Burkholderiaceae</taxon>
        <taxon>Ralstonia</taxon>
        <taxon>Ralstonia solanacearum species complex</taxon>
    </lineage>
</organism>